<dbReference type="Pfam" id="PF00829">
    <property type="entry name" value="Ribosomal_L21p"/>
    <property type="match status" value="1"/>
</dbReference>
<keyword evidence="3 6" id="KW-0694">RNA-binding</keyword>
<dbReference type="InterPro" id="IPR036164">
    <property type="entry name" value="bL21-like_sf"/>
</dbReference>
<dbReference type="AlphaFoldDB" id="A0A068DT18"/>
<evidence type="ECO:0000256" key="4">
    <source>
        <dbReference type="ARBA" id="ARBA00022980"/>
    </source>
</evidence>
<keyword evidence="4 6" id="KW-0689">Ribosomal protein</keyword>
<name>A0A068DT18_9FLAO</name>
<dbReference type="GO" id="GO:0003735">
    <property type="term" value="F:structural constituent of ribosome"/>
    <property type="evidence" value="ECO:0007669"/>
    <property type="project" value="InterPro"/>
</dbReference>
<evidence type="ECO:0000256" key="3">
    <source>
        <dbReference type="ARBA" id="ARBA00022884"/>
    </source>
</evidence>
<evidence type="ECO:0000256" key="6">
    <source>
        <dbReference type="HAMAP-Rule" id="MF_01363"/>
    </source>
</evidence>
<dbReference type="EMBL" id="CP006873">
    <property type="protein sequence ID" value="AID37529.1"/>
    <property type="molecule type" value="Genomic_DNA"/>
</dbReference>
<dbReference type="NCBIfam" id="TIGR00061">
    <property type="entry name" value="L21"/>
    <property type="match status" value="1"/>
</dbReference>
<dbReference type="InterPro" id="IPR018258">
    <property type="entry name" value="Ribosomal_bL21_CS"/>
</dbReference>
<evidence type="ECO:0000256" key="1">
    <source>
        <dbReference type="ARBA" id="ARBA00008563"/>
    </source>
</evidence>
<reference evidence="8 9" key="1">
    <citation type="journal article" date="2014" name="Genome Biol. Evol.">
        <title>Genome sequence of "Candidatus Walczuchella monophlebidarum" the flavobacterial endosymbiont of Llaveia axin axin (Hemiptera: Coccoidea: Monophlebidae).</title>
        <authorList>
            <person name="Rosas-Perez T."/>
            <person name="Rosenblueth M."/>
            <person name="Rincon-Rosales R."/>
            <person name="Mora J."/>
            <person name="Martinez-Romero E."/>
        </authorList>
    </citation>
    <scope>NUCLEOTIDE SEQUENCE [LARGE SCALE GENOMIC DNA]</scope>
    <source>
        <strain evidence="8">FNIIJ</strain>
    </source>
</reference>
<sequence>MYVIVEIAGFQYKVYQDRFVYIPRLKQKEGENVTFNRVLLLERSGDVTIGTPFIKKIQVIGKVLSHIKSDKIIVFKKKRRKGYQIKQGHRQKLTKLKIISINME</sequence>
<evidence type="ECO:0000313" key="8">
    <source>
        <dbReference type="EMBL" id="AID37529.1"/>
    </source>
</evidence>
<dbReference type="KEGG" id="elv:FNIIJ_279"/>
<gene>
    <name evidence="6 8" type="primary">rplU</name>
    <name evidence="8" type="ORF">FNIIJ_279</name>
</gene>
<keyword evidence="5 6" id="KW-0687">Ribonucleoprotein</keyword>
<dbReference type="OrthoDB" id="9813334at2"/>
<proteinExistence type="inferred from homology"/>
<keyword evidence="9" id="KW-1185">Reference proteome</keyword>
<dbReference type="GO" id="GO:0019843">
    <property type="term" value="F:rRNA binding"/>
    <property type="evidence" value="ECO:0007669"/>
    <property type="project" value="UniProtKB-UniRule"/>
</dbReference>
<dbReference type="GO" id="GO:0006412">
    <property type="term" value="P:translation"/>
    <property type="evidence" value="ECO:0007669"/>
    <property type="project" value="UniProtKB-UniRule"/>
</dbReference>
<dbReference type="HOGENOM" id="CLU_061463_3_2_10"/>
<accession>A0A068DT18</accession>
<dbReference type="GO" id="GO:0005840">
    <property type="term" value="C:ribosome"/>
    <property type="evidence" value="ECO:0007669"/>
    <property type="project" value="UniProtKB-KW"/>
</dbReference>
<comment type="similarity">
    <text evidence="1 6 7">Belongs to the bacterial ribosomal protein bL21 family.</text>
</comment>
<dbReference type="PROSITE" id="PS01169">
    <property type="entry name" value="RIBOSOMAL_L21"/>
    <property type="match status" value="1"/>
</dbReference>
<evidence type="ECO:0000313" key="9">
    <source>
        <dbReference type="Proteomes" id="UP000027148"/>
    </source>
</evidence>
<evidence type="ECO:0000256" key="2">
    <source>
        <dbReference type="ARBA" id="ARBA00022730"/>
    </source>
</evidence>
<dbReference type="Proteomes" id="UP000027148">
    <property type="component" value="Chromosome"/>
</dbReference>
<dbReference type="PANTHER" id="PTHR21349">
    <property type="entry name" value="50S RIBOSOMAL PROTEIN L21"/>
    <property type="match status" value="1"/>
</dbReference>
<dbReference type="STRING" id="1415657.FNIIJ_279"/>
<dbReference type="GO" id="GO:1990904">
    <property type="term" value="C:ribonucleoprotein complex"/>
    <property type="evidence" value="ECO:0007669"/>
    <property type="project" value="UniProtKB-KW"/>
</dbReference>
<organism evidence="8 9">
    <name type="scientific">Candidatus Walczuchella monophlebidarum</name>
    <dbReference type="NCBI Taxonomy" id="1415657"/>
    <lineage>
        <taxon>Bacteria</taxon>
        <taxon>Pseudomonadati</taxon>
        <taxon>Bacteroidota</taxon>
        <taxon>Flavobacteriia</taxon>
        <taxon>Flavobacteriales</taxon>
        <taxon>Candidatus Walczuchella</taxon>
    </lineage>
</organism>
<dbReference type="InterPro" id="IPR028909">
    <property type="entry name" value="bL21-like"/>
</dbReference>
<evidence type="ECO:0000256" key="7">
    <source>
        <dbReference type="RuleBase" id="RU000562"/>
    </source>
</evidence>
<keyword evidence="2 6" id="KW-0699">rRNA-binding</keyword>
<comment type="function">
    <text evidence="6 7">This protein binds to 23S rRNA in the presence of protein L20.</text>
</comment>
<dbReference type="PANTHER" id="PTHR21349:SF0">
    <property type="entry name" value="LARGE RIBOSOMAL SUBUNIT PROTEIN BL21M"/>
    <property type="match status" value="1"/>
</dbReference>
<dbReference type="SUPFAM" id="SSF141091">
    <property type="entry name" value="L21p-like"/>
    <property type="match status" value="1"/>
</dbReference>
<dbReference type="InterPro" id="IPR001787">
    <property type="entry name" value="Ribosomal_bL21"/>
</dbReference>
<dbReference type="HAMAP" id="MF_01363">
    <property type="entry name" value="Ribosomal_bL21"/>
    <property type="match status" value="1"/>
</dbReference>
<protein>
    <recommendedName>
        <fullName evidence="6">Large ribosomal subunit protein bL21</fullName>
    </recommendedName>
</protein>
<comment type="subunit">
    <text evidence="6">Part of the 50S ribosomal subunit. Contacts protein L20.</text>
</comment>
<evidence type="ECO:0000256" key="5">
    <source>
        <dbReference type="ARBA" id="ARBA00023274"/>
    </source>
</evidence>
<dbReference type="RefSeq" id="WP_038436267.1">
    <property type="nucleotide sequence ID" value="NZ_CP006873.1"/>
</dbReference>
<dbReference type="GO" id="GO:0005737">
    <property type="term" value="C:cytoplasm"/>
    <property type="evidence" value="ECO:0007669"/>
    <property type="project" value="UniProtKB-ARBA"/>
</dbReference>